<evidence type="ECO:0000256" key="2">
    <source>
        <dbReference type="ARBA" id="ARBA00022475"/>
    </source>
</evidence>
<dbReference type="PANTHER" id="PTHR10010:SF46">
    <property type="entry name" value="SODIUM-DEPENDENT PHOSPHATE TRANSPORT PROTEIN 2B"/>
    <property type="match status" value="1"/>
</dbReference>
<dbReference type="InterPro" id="IPR003841">
    <property type="entry name" value="Na/Pi_transpt"/>
</dbReference>
<feature type="transmembrane region" description="Helical" evidence="6">
    <location>
        <begin position="71"/>
        <end position="95"/>
    </location>
</feature>
<evidence type="ECO:0000313" key="7">
    <source>
        <dbReference type="EMBL" id="MFD2569842.1"/>
    </source>
</evidence>
<dbReference type="Pfam" id="PF02690">
    <property type="entry name" value="Na_Pi_cotrans"/>
    <property type="match status" value="2"/>
</dbReference>
<accession>A0ABW5M2H7</accession>
<evidence type="ECO:0000313" key="8">
    <source>
        <dbReference type="Proteomes" id="UP001597469"/>
    </source>
</evidence>
<comment type="caution">
    <text evidence="7">The sequence shown here is derived from an EMBL/GenBank/DDBJ whole genome shotgun (WGS) entry which is preliminary data.</text>
</comment>
<feature type="transmembrane region" description="Helical" evidence="6">
    <location>
        <begin position="288"/>
        <end position="306"/>
    </location>
</feature>
<comment type="subcellular location">
    <subcellularLocation>
        <location evidence="1">Cell membrane</location>
        <topology evidence="1">Multi-pass membrane protein</topology>
    </subcellularLocation>
</comment>
<name>A0ABW5M2H7_9BACT</name>
<feature type="transmembrane region" description="Helical" evidence="6">
    <location>
        <begin position="141"/>
        <end position="159"/>
    </location>
</feature>
<feature type="transmembrane region" description="Helical" evidence="6">
    <location>
        <begin position="107"/>
        <end position="129"/>
    </location>
</feature>
<proteinExistence type="predicted"/>
<sequence length="315" mass="33223">MGKEDVDFVSIGLQLAGGLALFLYAVNIMGDTLQELAGDKMKAFLARFTKNPVSGIATGTVATTLLDSSSVVIIMVLTMVNAGLISSLESFGVIMGANIGTTISSQIIALDIAGFAPILLVVGLLLSVIGKDENRHKIGRVVFAAGLIFFGLWTMDKAVEPLKEYPPFFDWMKKLDGPVQGALLGGLVTLVIQSSSATVGIAIVLASQGLISTQAGIAIMLGAEIGTCSDTLLAVIGRSKEAIRAGVFHLLFNVVCVIVGLILIQPLVGVVEWVSGNAQPGRKLANAHMLFNIAGVVLFAWFIPYFHRTLNALIR</sequence>
<dbReference type="EMBL" id="JBHULN010000002">
    <property type="protein sequence ID" value="MFD2569842.1"/>
    <property type="molecule type" value="Genomic_DNA"/>
</dbReference>
<protein>
    <submittedName>
        <fullName evidence="7">Na/Pi cotransporter family protein</fullName>
    </submittedName>
</protein>
<organism evidence="7 8">
    <name type="scientific">Spirosoma soli</name>
    <dbReference type="NCBI Taxonomy" id="1770529"/>
    <lineage>
        <taxon>Bacteria</taxon>
        <taxon>Pseudomonadati</taxon>
        <taxon>Bacteroidota</taxon>
        <taxon>Cytophagia</taxon>
        <taxon>Cytophagales</taxon>
        <taxon>Cytophagaceae</taxon>
        <taxon>Spirosoma</taxon>
    </lineage>
</organism>
<keyword evidence="3 6" id="KW-0812">Transmembrane</keyword>
<evidence type="ECO:0000256" key="3">
    <source>
        <dbReference type="ARBA" id="ARBA00022692"/>
    </source>
</evidence>
<feature type="transmembrane region" description="Helical" evidence="6">
    <location>
        <begin position="247"/>
        <end position="268"/>
    </location>
</feature>
<feature type="transmembrane region" description="Helical" evidence="6">
    <location>
        <begin position="179"/>
        <end position="205"/>
    </location>
</feature>
<keyword evidence="5 6" id="KW-0472">Membrane</keyword>
<keyword evidence="2" id="KW-1003">Cell membrane</keyword>
<dbReference type="PANTHER" id="PTHR10010">
    <property type="entry name" value="SOLUTE CARRIER FAMILY 34 SODIUM PHOSPHATE , MEMBER 2-RELATED"/>
    <property type="match status" value="1"/>
</dbReference>
<dbReference type="RefSeq" id="WP_381519558.1">
    <property type="nucleotide sequence ID" value="NZ_JBHULN010000002.1"/>
</dbReference>
<dbReference type="NCBIfam" id="NF037997">
    <property type="entry name" value="Na_Pi_symport"/>
    <property type="match status" value="1"/>
</dbReference>
<dbReference type="Proteomes" id="UP001597469">
    <property type="component" value="Unassembled WGS sequence"/>
</dbReference>
<keyword evidence="4 6" id="KW-1133">Transmembrane helix</keyword>
<evidence type="ECO:0000256" key="4">
    <source>
        <dbReference type="ARBA" id="ARBA00022989"/>
    </source>
</evidence>
<gene>
    <name evidence="7" type="ORF">ACFSUS_04305</name>
</gene>
<evidence type="ECO:0000256" key="5">
    <source>
        <dbReference type="ARBA" id="ARBA00023136"/>
    </source>
</evidence>
<feature type="transmembrane region" description="Helical" evidence="6">
    <location>
        <begin position="6"/>
        <end position="26"/>
    </location>
</feature>
<reference evidence="8" key="1">
    <citation type="journal article" date="2019" name="Int. J. Syst. Evol. Microbiol.">
        <title>The Global Catalogue of Microorganisms (GCM) 10K type strain sequencing project: providing services to taxonomists for standard genome sequencing and annotation.</title>
        <authorList>
            <consortium name="The Broad Institute Genomics Platform"/>
            <consortium name="The Broad Institute Genome Sequencing Center for Infectious Disease"/>
            <person name="Wu L."/>
            <person name="Ma J."/>
        </authorList>
    </citation>
    <scope>NUCLEOTIDE SEQUENCE [LARGE SCALE GENOMIC DNA]</scope>
    <source>
        <strain evidence="8">KCTC 42805</strain>
    </source>
</reference>
<evidence type="ECO:0000256" key="1">
    <source>
        <dbReference type="ARBA" id="ARBA00004651"/>
    </source>
</evidence>
<keyword evidence="8" id="KW-1185">Reference proteome</keyword>
<evidence type="ECO:0000256" key="6">
    <source>
        <dbReference type="SAM" id="Phobius"/>
    </source>
</evidence>